<evidence type="ECO:0000313" key="2">
    <source>
        <dbReference type="EMBL" id="PAV93855.1"/>
    </source>
</evidence>
<sequence>MLHAGHTSASAPSSSANRLAMRPPMDLPPMANGPATKRRTCSYTVRQDSSNTFCGLGGRLPPFIRRSAM</sequence>
<gene>
    <name evidence="2" type="ORF">WR25_12972</name>
</gene>
<dbReference type="EMBL" id="LIAE01003686">
    <property type="protein sequence ID" value="PAV93855.1"/>
    <property type="molecule type" value="Genomic_DNA"/>
</dbReference>
<keyword evidence="3" id="KW-1185">Reference proteome</keyword>
<feature type="region of interest" description="Disordered" evidence="1">
    <location>
        <begin position="1"/>
        <end position="38"/>
    </location>
</feature>
<proteinExistence type="predicted"/>
<dbReference type="AlphaFoldDB" id="A0A2A2M6G6"/>
<feature type="compositionally biased region" description="Polar residues" evidence="1">
    <location>
        <begin position="7"/>
        <end position="17"/>
    </location>
</feature>
<reference evidence="2 3" key="1">
    <citation type="journal article" date="2017" name="Curr. Biol.">
        <title>Genome architecture and evolution of a unichromosomal asexual nematode.</title>
        <authorList>
            <person name="Fradin H."/>
            <person name="Zegar C."/>
            <person name="Gutwein M."/>
            <person name="Lucas J."/>
            <person name="Kovtun M."/>
            <person name="Corcoran D."/>
            <person name="Baugh L.R."/>
            <person name="Kiontke K."/>
            <person name="Gunsalus K."/>
            <person name="Fitch D.H."/>
            <person name="Piano F."/>
        </authorList>
    </citation>
    <scope>NUCLEOTIDE SEQUENCE [LARGE SCALE GENOMIC DNA]</scope>
    <source>
        <strain evidence="2">PF1309</strain>
    </source>
</reference>
<evidence type="ECO:0000256" key="1">
    <source>
        <dbReference type="SAM" id="MobiDB-lite"/>
    </source>
</evidence>
<protein>
    <submittedName>
        <fullName evidence="2">Uncharacterized protein</fullName>
    </submittedName>
</protein>
<organism evidence="2 3">
    <name type="scientific">Diploscapter pachys</name>
    <dbReference type="NCBI Taxonomy" id="2018661"/>
    <lineage>
        <taxon>Eukaryota</taxon>
        <taxon>Metazoa</taxon>
        <taxon>Ecdysozoa</taxon>
        <taxon>Nematoda</taxon>
        <taxon>Chromadorea</taxon>
        <taxon>Rhabditida</taxon>
        <taxon>Rhabditina</taxon>
        <taxon>Rhabditomorpha</taxon>
        <taxon>Rhabditoidea</taxon>
        <taxon>Rhabditidae</taxon>
        <taxon>Diploscapter</taxon>
    </lineage>
</organism>
<dbReference type="Proteomes" id="UP000218231">
    <property type="component" value="Unassembled WGS sequence"/>
</dbReference>
<comment type="caution">
    <text evidence="2">The sequence shown here is derived from an EMBL/GenBank/DDBJ whole genome shotgun (WGS) entry which is preliminary data.</text>
</comment>
<evidence type="ECO:0000313" key="3">
    <source>
        <dbReference type="Proteomes" id="UP000218231"/>
    </source>
</evidence>
<name>A0A2A2M6G6_9BILA</name>
<accession>A0A2A2M6G6</accession>